<feature type="compositionally biased region" description="Acidic residues" evidence="1">
    <location>
        <begin position="650"/>
        <end position="660"/>
    </location>
</feature>
<dbReference type="PROSITE" id="PS50090">
    <property type="entry name" value="MYB_LIKE"/>
    <property type="match status" value="1"/>
</dbReference>
<sequence length="772" mass="83837">MDSNDDKHFGFMEALVGRARKTLFITDPENTSDAANGKPARSGKPRSSRGRSSATSSLAKIDSNQGKGKENKAPAAIGEISKCATEGPGKCADKRRSLKQTGTCSLSACNSSESSGHEIAKIKRGLGANGTPGKLETIWKAHATDLEHAGVPGRNANEAHIEQDTKHAPKVSSLMALPASTQKTQKSNFPARGGRNKTASSSTLPKGDPGDSVSDLLNKLSIEGKSSVCFTPSTTRVRTSLMAGTITSPPAAQRCSTLSDNGGFFSERSPMPDLNPKKRFDSKKTPDCKFLQAGGSPMDTSLSPMSPSPREGKSSPVEPTQTSDHAKRRARLFCDEVETHVDEANVRKPGSAVLEVEAPTPRFPKRSEAVLPKVHLETGGIAHLEKPVVESVKAVPIDAEILCKATKQAPIEDNGNAAQLAVRRSTRESKQTDRLTVSSWRGKKKATSDGQDSPRSDEGVACAVESSFEQPVFKDAPSEELNQANSSENSNDGAGMRRSARESKQTDRLTVTWKKCNVTSRSDRSKSAGDGVENDNVENDDGKTPEVPKEKTAKLEVKGLPSPKREPDVPSPPTSDDSADAWSADEMRRLRTAQKEVDPTSILYWHEVARIVGNTKSPSECQRKWQCTIATPKPRRRELPDQSVAHSENDDAADGDDEDDLFNSTPMRIVCEEDRFTNFNIGEGGCQFSPLKQDALSDVQKPLRKGYNKYISNLKRDIKKKGTRPTGPKTNATASKVWAEPRRWELSCSFSVGEDEDSCDDDIWDDFNEETE</sequence>
<keyword evidence="4" id="KW-1185">Reference proteome</keyword>
<feature type="compositionally biased region" description="Basic and acidic residues" evidence="1">
    <location>
        <begin position="275"/>
        <end position="287"/>
    </location>
</feature>
<dbReference type="EMBL" id="AGNL01037714">
    <property type="protein sequence ID" value="EJK53476.1"/>
    <property type="molecule type" value="Genomic_DNA"/>
</dbReference>
<dbReference type="Gene3D" id="1.10.10.60">
    <property type="entry name" value="Homeodomain-like"/>
    <property type="match status" value="1"/>
</dbReference>
<dbReference type="SMART" id="SM00717">
    <property type="entry name" value="SANT"/>
    <property type="match status" value="1"/>
</dbReference>
<feature type="compositionally biased region" description="Low complexity" evidence="1">
    <location>
        <begin position="574"/>
        <end position="584"/>
    </location>
</feature>
<feature type="compositionally biased region" description="Basic and acidic residues" evidence="1">
    <location>
        <begin position="540"/>
        <end position="568"/>
    </location>
</feature>
<comment type="caution">
    <text evidence="3">The sequence shown here is derived from an EMBL/GenBank/DDBJ whole genome shotgun (WGS) entry which is preliminary data.</text>
</comment>
<feature type="compositionally biased region" description="Acidic residues" evidence="1">
    <location>
        <begin position="753"/>
        <end position="772"/>
    </location>
</feature>
<feature type="region of interest" description="Disordered" evidence="1">
    <location>
        <begin position="717"/>
        <end position="736"/>
    </location>
</feature>
<evidence type="ECO:0000313" key="3">
    <source>
        <dbReference type="EMBL" id="EJK53476.1"/>
    </source>
</evidence>
<feature type="region of interest" description="Disordered" evidence="1">
    <location>
        <begin position="248"/>
        <end position="329"/>
    </location>
</feature>
<reference evidence="3 4" key="1">
    <citation type="journal article" date="2012" name="Genome Biol.">
        <title>Genome and low-iron response of an oceanic diatom adapted to chronic iron limitation.</title>
        <authorList>
            <person name="Lommer M."/>
            <person name="Specht M."/>
            <person name="Roy A.S."/>
            <person name="Kraemer L."/>
            <person name="Andreson R."/>
            <person name="Gutowska M.A."/>
            <person name="Wolf J."/>
            <person name="Bergner S.V."/>
            <person name="Schilhabel M.B."/>
            <person name="Klostermeier U.C."/>
            <person name="Beiko R.G."/>
            <person name="Rosenstiel P."/>
            <person name="Hippler M."/>
            <person name="Laroche J."/>
        </authorList>
    </citation>
    <scope>NUCLEOTIDE SEQUENCE [LARGE SCALE GENOMIC DNA]</scope>
    <source>
        <strain evidence="3 4">CCMP1005</strain>
    </source>
</reference>
<dbReference type="AlphaFoldDB" id="K0RX94"/>
<dbReference type="InterPro" id="IPR009057">
    <property type="entry name" value="Homeodomain-like_sf"/>
</dbReference>
<feature type="compositionally biased region" description="Low complexity" evidence="1">
    <location>
        <begin position="105"/>
        <end position="114"/>
    </location>
</feature>
<gene>
    <name evidence="3" type="ORF">THAOC_27090</name>
</gene>
<dbReference type="SUPFAM" id="SSF46689">
    <property type="entry name" value="Homeodomain-like"/>
    <property type="match status" value="1"/>
</dbReference>
<protein>
    <recommendedName>
        <fullName evidence="2">Myb-like domain-containing protein</fullName>
    </recommendedName>
</protein>
<dbReference type="eggNOG" id="ENOG502SG18">
    <property type="taxonomic scope" value="Eukaryota"/>
</dbReference>
<feature type="compositionally biased region" description="Polar residues" evidence="1">
    <location>
        <begin position="179"/>
        <end position="188"/>
    </location>
</feature>
<feature type="region of interest" description="Disordered" evidence="1">
    <location>
        <begin position="632"/>
        <end position="660"/>
    </location>
</feature>
<feature type="region of interest" description="Disordered" evidence="1">
    <location>
        <begin position="406"/>
        <end position="587"/>
    </location>
</feature>
<proteinExistence type="predicted"/>
<feature type="domain" description="Myb-like" evidence="2">
    <location>
        <begin position="574"/>
        <end position="629"/>
    </location>
</feature>
<evidence type="ECO:0000259" key="2">
    <source>
        <dbReference type="PROSITE" id="PS50090"/>
    </source>
</evidence>
<dbReference type="InterPro" id="IPR001005">
    <property type="entry name" value="SANT/Myb"/>
</dbReference>
<feature type="region of interest" description="Disordered" evidence="1">
    <location>
        <begin position="178"/>
        <end position="216"/>
    </location>
</feature>
<feature type="region of interest" description="Disordered" evidence="1">
    <location>
        <begin position="25"/>
        <end position="116"/>
    </location>
</feature>
<dbReference type="Proteomes" id="UP000266841">
    <property type="component" value="Unassembled WGS sequence"/>
</dbReference>
<name>K0RX94_THAOC</name>
<evidence type="ECO:0000313" key="4">
    <source>
        <dbReference type="Proteomes" id="UP000266841"/>
    </source>
</evidence>
<dbReference type="CDD" id="cd00167">
    <property type="entry name" value="SANT"/>
    <property type="match status" value="1"/>
</dbReference>
<feature type="compositionally biased region" description="Polar residues" evidence="1">
    <location>
        <begin position="480"/>
        <end position="492"/>
    </location>
</feature>
<feature type="region of interest" description="Disordered" evidence="1">
    <location>
        <begin position="752"/>
        <end position="772"/>
    </location>
</feature>
<organism evidence="3 4">
    <name type="scientific">Thalassiosira oceanica</name>
    <name type="common">Marine diatom</name>
    <dbReference type="NCBI Taxonomy" id="159749"/>
    <lineage>
        <taxon>Eukaryota</taxon>
        <taxon>Sar</taxon>
        <taxon>Stramenopiles</taxon>
        <taxon>Ochrophyta</taxon>
        <taxon>Bacillariophyta</taxon>
        <taxon>Coscinodiscophyceae</taxon>
        <taxon>Thalassiosirophycidae</taxon>
        <taxon>Thalassiosirales</taxon>
        <taxon>Thalassiosiraceae</taxon>
        <taxon>Thalassiosira</taxon>
    </lineage>
</organism>
<accession>K0RX94</accession>
<evidence type="ECO:0000256" key="1">
    <source>
        <dbReference type="SAM" id="MobiDB-lite"/>
    </source>
</evidence>
<feature type="compositionally biased region" description="Polar residues" evidence="1">
    <location>
        <begin position="248"/>
        <end position="260"/>
    </location>
</feature>